<dbReference type="GeneID" id="33319680"/>
<keyword evidence="1" id="KW-0472">Membrane</keyword>
<proteinExistence type="predicted"/>
<sequence>MELTKLAGYVALSLPAIFIIGLSLVIHHNPWFSFTDNALSDMGSLENPARWWFNGFLMVFAIFTMVPSIIAFRNGLSYMMPIAAVFLFLVGVFPEETSLHAPSAVLFYLLALGDIAVMGFKLGEGGVRVGYVWSALAGVTFLLMLYLAGVVAFRGLAIPELVGATTILAWFAYLGFLLLRGFKL</sequence>
<feature type="transmembrane region" description="Helical" evidence="1">
    <location>
        <begin position="99"/>
        <end position="120"/>
    </location>
</feature>
<dbReference type="OrthoDB" id="103507at2157"/>
<dbReference type="InterPro" id="IPR009339">
    <property type="entry name" value="DUF998"/>
</dbReference>
<dbReference type="AlphaFoldDB" id="A0A2Z2M819"/>
<accession>A0A2Z2M819</accession>
<feature type="transmembrane region" description="Helical" evidence="1">
    <location>
        <begin position="51"/>
        <end position="69"/>
    </location>
</feature>
<name>A0A2Z2M819_THEPR</name>
<protein>
    <recommendedName>
        <fullName evidence="4">DUF998 domain-containing protein</fullName>
    </recommendedName>
</protein>
<keyword evidence="3" id="KW-1185">Reference proteome</keyword>
<keyword evidence="1" id="KW-1133">Transmembrane helix</keyword>
<dbReference type="EMBL" id="CP014862">
    <property type="protein sequence ID" value="ASJ02600.1"/>
    <property type="molecule type" value="Genomic_DNA"/>
</dbReference>
<reference evidence="2 3" key="1">
    <citation type="submission" date="2016-03" db="EMBL/GenBank/DDBJ databases">
        <title>Complete genome sequence of Thermococcus profundus strain DT5432.</title>
        <authorList>
            <person name="Oger P.M."/>
        </authorList>
    </citation>
    <scope>NUCLEOTIDE SEQUENCE [LARGE SCALE GENOMIC DNA]</scope>
    <source>
        <strain evidence="2 3">DT 5432</strain>
    </source>
</reference>
<evidence type="ECO:0000313" key="3">
    <source>
        <dbReference type="Proteomes" id="UP000250179"/>
    </source>
</evidence>
<dbReference type="Proteomes" id="UP000250179">
    <property type="component" value="Chromosome"/>
</dbReference>
<feature type="transmembrane region" description="Helical" evidence="1">
    <location>
        <begin position="7"/>
        <end position="31"/>
    </location>
</feature>
<gene>
    <name evidence="2" type="ORF">A3L09_04660</name>
</gene>
<feature type="transmembrane region" description="Helical" evidence="1">
    <location>
        <begin position="76"/>
        <end position="93"/>
    </location>
</feature>
<keyword evidence="1" id="KW-0812">Transmembrane</keyword>
<dbReference type="RefSeq" id="WP_088857859.1">
    <property type="nucleotide sequence ID" value="NZ_CP014862.1"/>
</dbReference>
<evidence type="ECO:0008006" key="4">
    <source>
        <dbReference type="Google" id="ProtNLM"/>
    </source>
</evidence>
<dbReference type="PANTHER" id="PTHR42241">
    <property type="entry name" value="HYPOTHETICAL MEMBRANE PROTEIN, CONSERVED, DUF998 FAMILY"/>
    <property type="match status" value="1"/>
</dbReference>
<dbReference type="PANTHER" id="PTHR42241:SF2">
    <property type="entry name" value="HYPOTHETICAL MEMBRANE PROTEIN, CONSERVED, DUF998 FAMILY"/>
    <property type="match status" value="1"/>
</dbReference>
<feature type="transmembrane region" description="Helical" evidence="1">
    <location>
        <begin position="161"/>
        <end position="179"/>
    </location>
</feature>
<dbReference type="KEGG" id="tprf:A3L09_04660"/>
<feature type="transmembrane region" description="Helical" evidence="1">
    <location>
        <begin position="132"/>
        <end position="155"/>
    </location>
</feature>
<evidence type="ECO:0000313" key="2">
    <source>
        <dbReference type="EMBL" id="ASJ02600.1"/>
    </source>
</evidence>
<organism evidence="2 3">
    <name type="scientific">Thermococcus profundus</name>
    <dbReference type="NCBI Taxonomy" id="49899"/>
    <lineage>
        <taxon>Archaea</taxon>
        <taxon>Methanobacteriati</taxon>
        <taxon>Methanobacteriota</taxon>
        <taxon>Thermococci</taxon>
        <taxon>Thermococcales</taxon>
        <taxon>Thermococcaceae</taxon>
        <taxon>Thermococcus</taxon>
    </lineage>
</organism>
<evidence type="ECO:0000256" key="1">
    <source>
        <dbReference type="SAM" id="Phobius"/>
    </source>
</evidence>
<dbReference type="Pfam" id="PF06197">
    <property type="entry name" value="DUF998"/>
    <property type="match status" value="1"/>
</dbReference>